<dbReference type="EMBL" id="JAKVQD010000002">
    <property type="protein sequence ID" value="MCH4552708.1"/>
    <property type="molecule type" value="Genomic_DNA"/>
</dbReference>
<keyword evidence="2" id="KW-1185">Reference proteome</keyword>
<organism evidence="1 2">
    <name type="scientific">Aestuariibaculum lutulentum</name>
    <dbReference type="NCBI Taxonomy" id="2920935"/>
    <lineage>
        <taxon>Bacteria</taxon>
        <taxon>Pseudomonadati</taxon>
        <taxon>Bacteroidota</taxon>
        <taxon>Flavobacteriia</taxon>
        <taxon>Flavobacteriales</taxon>
        <taxon>Flavobacteriaceae</taxon>
    </lineage>
</organism>
<protein>
    <submittedName>
        <fullName evidence="1">Uncharacterized protein</fullName>
    </submittedName>
</protein>
<evidence type="ECO:0000313" key="1">
    <source>
        <dbReference type="EMBL" id="MCH4552708.1"/>
    </source>
</evidence>
<sequence length="168" mass="19554">MKSELTHVFLAVLMLIGVSTYSQNFDLPEPNKKLLRTAYQDDKESKDIIYHYLIQNYRPTSERTNVQKVDYGEFPICAFEQTFEYGIKFTTENCREAGGISMSLELPKISEKEVKVWIEKIYDADLTEIENEWYENKNTYGPIGGGAGCHYELKYNINKWIIDIYCGC</sequence>
<evidence type="ECO:0000313" key="2">
    <source>
        <dbReference type="Proteomes" id="UP001156141"/>
    </source>
</evidence>
<name>A0ABS9RID8_9FLAO</name>
<comment type="caution">
    <text evidence="1">The sequence shown here is derived from an EMBL/GenBank/DDBJ whole genome shotgun (WGS) entry which is preliminary data.</text>
</comment>
<dbReference type="RefSeq" id="WP_240573052.1">
    <property type="nucleotide sequence ID" value="NZ_CP136709.1"/>
</dbReference>
<proteinExistence type="predicted"/>
<accession>A0ABS9RID8</accession>
<reference evidence="1" key="1">
    <citation type="submission" date="2022-02" db="EMBL/GenBank/DDBJ databases">
        <title>Aestuariibaculum sp., a marine bacterium isolated from sediment in Guangxi.</title>
        <authorList>
            <person name="Ying J."/>
        </authorList>
    </citation>
    <scope>NUCLEOTIDE SEQUENCE</scope>
    <source>
        <strain evidence="1">L182</strain>
    </source>
</reference>
<gene>
    <name evidence="1" type="ORF">MKW35_08750</name>
</gene>
<dbReference type="Proteomes" id="UP001156141">
    <property type="component" value="Unassembled WGS sequence"/>
</dbReference>